<keyword evidence="3" id="KW-1185">Reference proteome</keyword>
<dbReference type="RefSeq" id="WP_188835109.1">
    <property type="nucleotide sequence ID" value="NZ_BMHI01000001.1"/>
</dbReference>
<evidence type="ECO:0000256" key="1">
    <source>
        <dbReference type="SAM" id="Phobius"/>
    </source>
</evidence>
<evidence type="ECO:0000313" key="3">
    <source>
        <dbReference type="Proteomes" id="UP000636793"/>
    </source>
</evidence>
<keyword evidence="1" id="KW-1133">Transmembrane helix</keyword>
<dbReference type="Proteomes" id="UP000636793">
    <property type="component" value="Unassembled WGS sequence"/>
</dbReference>
<evidence type="ECO:0000313" key="2">
    <source>
        <dbReference type="EMBL" id="GGB15801.1"/>
    </source>
</evidence>
<feature type="transmembrane region" description="Helical" evidence="1">
    <location>
        <begin position="102"/>
        <end position="122"/>
    </location>
</feature>
<reference evidence="2" key="1">
    <citation type="journal article" date="2014" name="Int. J. Syst. Evol. Microbiol.">
        <title>Complete genome sequence of Corynebacterium casei LMG S-19264T (=DSM 44701T), isolated from a smear-ripened cheese.</title>
        <authorList>
            <consortium name="US DOE Joint Genome Institute (JGI-PGF)"/>
            <person name="Walter F."/>
            <person name="Albersmeier A."/>
            <person name="Kalinowski J."/>
            <person name="Ruckert C."/>
        </authorList>
    </citation>
    <scope>NUCLEOTIDE SEQUENCE</scope>
    <source>
        <strain evidence="2">CGMCC 1.15085</strain>
    </source>
</reference>
<dbReference type="AlphaFoldDB" id="A0A916WMC5"/>
<feature type="transmembrane region" description="Helical" evidence="1">
    <location>
        <begin position="9"/>
        <end position="31"/>
    </location>
</feature>
<comment type="caution">
    <text evidence="2">The sequence shown here is derived from an EMBL/GenBank/DDBJ whole genome shotgun (WGS) entry which is preliminary data.</text>
</comment>
<proteinExistence type="predicted"/>
<organism evidence="2 3">
    <name type="scientific">Flexivirga endophytica</name>
    <dbReference type="NCBI Taxonomy" id="1849103"/>
    <lineage>
        <taxon>Bacteria</taxon>
        <taxon>Bacillati</taxon>
        <taxon>Actinomycetota</taxon>
        <taxon>Actinomycetes</taxon>
        <taxon>Micrococcales</taxon>
        <taxon>Dermacoccaceae</taxon>
        <taxon>Flexivirga</taxon>
    </lineage>
</organism>
<keyword evidence="1" id="KW-0812">Transmembrane</keyword>
<gene>
    <name evidence="2" type="ORF">GCM10011492_01880</name>
</gene>
<reference evidence="2" key="2">
    <citation type="submission" date="2020-09" db="EMBL/GenBank/DDBJ databases">
        <authorList>
            <person name="Sun Q."/>
            <person name="Zhou Y."/>
        </authorList>
    </citation>
    <scope>NUCLEOTIDE SEQUENCE</scope>
    <source>
        <strain evidence="2">CGMCC 1.15085</strain>
    </source>
</reference>
<sequence>MTGPYDVRVLLPLTIVLIALLAVLAIDAAYLTARGKPVDNPMFFLACAAELAVIAQLVVGIARIGDADAHMSKGLFVAYLAGLVCVLPVAGFWGIAERESRWGTGVLLVATLGLLVMVARLLQLWNGV</sequence>
<protein>
    <submittedName>
        <fullName evidence="2">Uncharacterized protein</fullName>
    </submittedName>
</protein>
<dbReference type="EMBL" id="BMHI01000001">
    <property type="protein sequence ID" value="GGB15801.1"/>
    <property type="molecule type" value="Genomic_DNA"/>
</dbReference>
<name>A0A916WMC5_9MICO</name>
<feature type="transmembrane region" description="Helical" evidence="1">
    <location>
        <begin position="76"/>
        <end position="96"/>
    </location>
</feature>
<feature type="transmembrane region" description="Helical" evidence="1">
    <location>
        <begin position="43"/>
        <end position="64"/>
    </location>
</feature>
<keyword evidence="1" id="KW-0472">Membrane</keyword>
<accession>A0A916WMC5</accession>